<dbReference type="PANTHER" id="PTHR41910:SF1">
    <property type="entry name" value="SUCCINATE DEHYDROGENASE HYDROPHOBIC MEMBRANE ANCHOR SUBUNIT"/>
    <property type="match status" value="1"/>
</dbReference>
<dbReference type="InterPro" id="IPR000701">
    <property type="entry name" value="SuccDH_FuR_B_TM-su"/>
</dbReference>
<evidence type="ECO:0000256" key="8">
    <source>
        <dbReference type="ARBA" id="ARBA00022723"/>
    </source>
</evidence>
<evidence type="ECO:0000256" key="1">
    <source>
        <dbReference type="ARBA" id="ARBA00001971"/>
    </source>
</evidence>
<reference evidence="14 15" key="1">
    <citation type="submission" date="2024-08" db="EMBL/GenBank/DDBJ databases">
        <title>Whole-genome sequencing of halo(alkali)philic microorganisms from hypersaline lakes.</title>
        <authorList>
            <person name="Sorokin D.Y."/>
            <person name="Merkel A.Y."/>
            <person name="Messina E."/>
            <person name="Yakimov M."/>
        </authorList>
    </citation>
    <scope>NUCLEOTIDE SEQUENCE [LARGE SCALE GENOMIC DNA]</scope>
    <source>
        <strain evidence="14 15">Cl-TMA</strain>
    </source>
</reference>
<sequence length="139" mass="14965">MAMKPTDPFRRPIFLDLLRIRFPVGAWASILHRITGILLILAIPASLFLMAYSARSAAHFRQTAAWLENGWVELVLALVLGAVTHHLLAGVRILLMDAGIGLALPAARRTAWGSLVLAGLAVVGALILFWAYPGGAHVP</sequence>
<evidence type="ECO:0000256" key="10">
    <source>
        <dbReference type="ARBA" id="ARBA00023004"/>
    </source>
</evidence>
<dbReference type="CDD" id="cd03499">
    <property type="entry name" value="SQR_TypeC_SdhC"/>
    <property type="match status" value="1"/>
</dbReference>
<feature type="transmembrane region" description="Helical" evidence="13">
    <location>
        <begin position="115"/>
        <end position="132"/>
    </location>
</feature>
<evidence type="ECO:0000313" key="15">
    <source>
        <dbReference type="Proteomes" id="UP001575181"/>
    </source>
</evidence>
<feature type="transmembrane region" description="Helical" evidence="13">
    <location>
        <begin position="74"/>
        <end position="95"/>
    </location>
</feature>
<evidence type="ECO:0000256" key="4">
    <source>
        <dbReference type="ARBA" id="ARBA00007244"/>
    </source>
</evidence>
<dbReference type="InterPro" id="IPR034804">
    <property type="entry name" value="SQR/QFR_C/D"/>
</dbReference>
<dbReference type="PIRSF" id="PIRSF000178">
    <property type="entry name" value="SDH_cyt_b560"/>
    <property type="match status" value="1"/>
</dbReference>
<evidence type="ECO:0000256" key="7">
    <source>
        <dbReference type="ARBA" id="ARBA00022692"/>
    </source>
</evidence>
<accession>A0ABV4TXQ4</accession>
<evidence type="ECO:0000256" key="2">
    <source>
        <dbReference type="ARBA" id="ARBA00004050"/>
    </source>
</evidence>
<dbReference type="Pfam" id="PF01127">
    <property type="entry name" value="Sdh_cyt"/>
    <property type="match status" value="1"/>
</dbReference>
<dbReference type="EMBL" id="JBGUAW010000008">
    <property type="protein sequence ID" value="MFA9461737.1"/>
    <property type="molecule type" value="Genomic_DNA"/>
</dbReference>
<evidence type="ECO:0000256" key="5">
    <source>
        <dbReference type="ARBA" id="ARBA00020076"/>
    </source>
</evidence>
<feature type="transmembrane region" description="Helical" evidence="13">
    <location>
        <begin position="30"/>
        <end position="54"/>
    </location>
</feature>
<gene>
    <name evidence="14" type="primary">sdhC</name>
    <name evidence="14" type="ORF">ACERLL_12995</name>
</gene>
<dbReference type="Proteomes" id="UP001575181">
    <property type="component" value="Unassembled WGS sequence"/>
</dbReference>
<keyword evidence="6" id="KW-0349">Heme</keyword>
<name>A0ABV4TXQ4_9GAMM</name>
<comment type="similarity">
    <text evidence="4">Belongs to the cytochrome b560 family.</text>
</comment>
<keyword evidence="11 13" id="KW-0472">Membrane</keyword>
<dbReference type="Gene3D" id="1.20.1300.10">
    <property type="entry name" value="Fumarate reductase/succinate dehydrogenase, transmembrane subunit"/>
    <property type="match status" value="1"/>
</dbReference>
<keyword evidence="8" id="KW-0479">Metal-binding</keyword>
<evidence type="ECO:0000256" key="13">
    <source>
        <dbReference type="SAM" id="Phobius"/>
    </source>
</evidence>
<keyword evidence="10" id="KW-0408">Iron</keyword>
<dbReference type="NCBIfam" id="TIGR02970">
    <property type="entry name" value="succ_dehyd_cytB"/>
    <property type="match status" value="1"/>
</dbReference>
<dbReference type="SUPFAM" id="SSF81343">
    <property type="entry name" value="Fumarate reductase respiratory complex transmembrane subunits"/>
    <property type="match status" value="1"/>
</dbReference>
<evidence type="ECO:0000256" key="3">
    <source>
        <dbReference type="ARBA" id="ARBA00004141"/>
    </source>
</evidence>
<comment type="cofactor">
    <cofactor evidence="1">
        <name>heme</name>
        <dbReference type="ChEBI" id="CHEBI:30413"/>
    </cofactor>
</comment>
<evidence type="ECO:0000256" key="11">
    <source>
        <dbReference type="ARBA" id="ARBA00023136"/>
    </source>
</evidence>
<evidence type="ECO:0000256" key="6">
    <source>
        <dbReference type="ARBA" id="ARBA00022617"/>
    </source>
</evidence>
<dbReference type="InterPro" id="IPR039023">
    <property type="entry name" value="SdhC_prok"/>
</dbReference>
<keyword evidence="7 13" id="KW-0812">Transmembrane</keyword>
<proteinExistence type="inferred from homology"/>
<comment type="subunit">
    <text evidence="12">Part of an enzyme complex containing four subunits: a flavoprotein, an iron-sulfur protein, plus two membrane-anchoring proteins, SdhC and SdhD. The complex can form homotrimers.</text>
</comment>
<dbReference type="PROSITE" id="PS01000">
    <property type="entry name" value="SDH_CYT_1"/>
    <property type="match status" value="1"/>
</dbReference>
<dbReference type="InterPro" id="IPR014314">
    <property type="entry name" value="Succ_DH_cytb556"/>
</dbReference>
<comment type="caution">
    <text evidence="14">The sequence shown here is derived from an EMBL/GenBank/DDBJ whole genome shotgun (WGS) entry which is preliminary data.</text>
</comment>
<comment type="function">
    <text evidence="2">Membrane-anchoring subunit of succinate dehydrogenase (SDH).</text>
</comment>
<keyword evidence="15" id="KW-1185">Reference proteome</keyword>
<organism evidence="14 15">
    <name type="scientific">Thiohalorhabdus methylotrophus</name>
    <dbReference type="NCBI Taxonomy" id="3242694"/>
    <lineage>
        <taxon>Bacteria</taxon>
        <taxon>Pseudomonadati</taxon>
        <taxon>Pseudomonadota</taxon>
        <taxon>Gammaproteobacteria</taxon>
        <taxon>Thiohalorhabdales</taxon>
        <taxon>Thiohalorhabdaceae</taxon>
        <taxon>Thiohalorhabdus</taxon>
    </lineage>
</organism>
<comment type="subcellular location">
    <subcellularLocation>
        <location evidence="3">Membrane</location>
        <topology evidence="3">Multi-pass membrane protein</topology>
    </subcellularLocation>
</comment>
<evidence type="ECO:0000256" key="9">
    <source>
        <dbReference type="ARBA" id="ARBA00022989"/>
    </source>
</evidence>
<keyword evidence="9 13" id="KW-1133">Transmembrane helix</keyword>
<protein>
    <recommendedName>
        <fullName evidence="5">Succinate dehydrogenase cytochrome b556 subunit</fullName>
    </recommendedName>
</protein>
<evidence type="ECO:0000313" key="14">
    <source>
        <dbReference type="EMBL" id="MFA9461737.1"/>
    </source>
</evidence>
<evidence type="ECO:0000256" key="12">
    <source>
        <dbReference type="ARBA" id="ARBA00025912"/>
    </source>
</evidence>
<dbReference type="PANTHER" id="PTHR41910">
    <property type="entry name" value="SUCCINATE DEHYDROGENASE 2 MEMBRANE SUBUNIT SDHC"/>
    <property type="match status" value="1"/>
</dbReference>
<dbReference type="InterPro" id="IPR018495">
    <property type="entry name" value="Succ_DH_cyt_bsu_CS"/>
</dbReference>